<accession>A0A8S1DNJ2</accession>
<gene>
    <name evidence="2" type="ORF">CLODIP_2_CD01206</name>
</gene>
<evidence type="ECO:0000256" key="1">
    <source>
        <dbReference type="SAM" id="MobiDB-lite"/>
    </source>
</evidence>
<evidence type="ECO:0000313" key="2">
    <source>
        <dbReference type="EMBL" id="CAB3381813.1"/>
    </source>
</evidence>
<comment type="caution">
    <text evidence="2">The sequence shown here is derived from an EMBL/GenBank/DDBJ whole genome shotgun (WGS) entry which is preliminary data.</text>
</comment>
<organism evidence="2 3">
    <name type="scientific">Cloeon dipterum</name>
    <dbReference type="NCBI Taxonomy" id="197152"/>
    <lineage>
        <taxon>Eukaryota</taxon>
        <taxon>Metazoa</taxon>
        <taxon>Ecdysozoa</taxon>
        <taxon>Arthropoda</taxon>
        <taxon>Hexapoda</taxon>
        <taxon>Insecta</taxon>
        <taxon>Pterygota</taxon>
        <taxon>Palaeoptera</taxon>
        <taxon>Ephemeroptera</taxon>
        <taxon>Pisciforma</taxon>
        <taxon>Baetidae</taxon>
        <taxon>Cloeon</taxon>
    </lineage>
</organism>
<proteinExistence type="predicted"/>
<feature type="region of interest" description="Disordered" evidence="1">
    <location>
        <begin position="186"/>
        <end position="221"/>
    </location>
</feature>
<keyword evidence="3" id="KW-1185">Reference proteome</keyword>
<reference evidence="2 3" key="1">
    <citation type="submission" date="2020-04" db="EMBL/GenBank/DDBJ databases">
        <authorList>
            <person name="Alioto T."/>
            <person name="Alioto T."/>
            <person name="Gomez Garrido J."/>
        </authorList>
    </citation>
    <scope>NUCLEOTIDE SEQUENCE [LARGE SCALE GENOMIC DNA]</scope>
</reference>
<name>A0A8S1DNJ2_9INSE</name>
<evidence type="ECO:0000313" key="3">
    <source>
        <dbReference type="Proteomes" id="UP000494165"/>
    </source>
</evidence>
<sequence>MSKLESKSPVPLLRSPSHESINTSLSVFSVSSTDLKRPRGPSPNPVLIREPPPFEEDADLLRTCAQLSAALGLRRSFSASELSDADGAAASSPPRPRNAVSELVLCCQRHFDLASATNSRLQNVSRSCSTWVAIGEPHSNLPSPLSHGAQPFTPADLVRSVNKRVRSHYLHRRLLATCRALERMSTADMGSPPTGVAGSSGSLLRVPGAADPGRRRSRNLPLTIRDIEKERGKPLSKYERNVMIFNWLHTLEDAVLDPLPPPAPTN</sequence>
<protein>
    <submittedName>
        <fullName evidence="2">Uncharacterized protein</fullName>
    </submittedName>
</protein>
<dbReference type="EMBL" id="CADEPI010000247">
    <property type="protein sequence ID" value="CAB3381813.1"/>
    <property type="molecule type" value="Genomic_DNA"/>
</dbReference>
<dbReference type="OrthoDB" id="6130045at2759"/>
<feature type="region of interest" description="Disordered" evidence="1">
    <location>
        <begin position="29"/>
        <end position="52"/>
    </location>
</feature>
<dbReference type="Proteomes" id="UP000494165">
    <property type="component" value="Unassembled WGS sequence"/>
</dbReference>
<dbReference type="AlphaFoldDB" id="A0A8S1DNJ2"/>